<feature type="compositionally biased region" description="Gly residues" evidence="1">
    <location>
        <begin position="188"/>
        <end position="201"/>
    </location>
</feature>
<protein>
    <recommendedName>
        <fullName evidence="3">DUF732 domain-containing protein</fullName>
    </recommendedName>
</protein>
<dbReference type="RefSeq" id="WP_065137212.1">
    <property type="nucleotide sequence ID" value="NZ_JACKSU010000020.1"/>
</dbReference>
<sequence>MFTRITVAAGSLLTTVSLLSGAAMVHAGAASADSSQDDHFLALLDQKGVSALSGVPALIATAHQICGSLASGMSADALVAALVDNANNVTPGADPGRLLRTESRFLDAAVEAYCPDYRGRVVFTNPAGWSRPKYAVVLASSLIKGANPEIPTPPGPGAEAQNLTPPSAVAPPPPRKTAPPVVGPPPGGGGGGGGTGGGTGGVSPTPPMEPGIITLAP</sequence>
<dbReference type="EMBL" id="MAEM01000527">
    <property type="protein sequence ID" value="OBR98344.1"/>
    <property type="molecule type" value="Genomic_DNA"/>
</dbReference>
<evidence type="ECO:0000313" key="5">
    <source>
        <dbReference type="EMBL" id="ORV95268.1"/>
    </source>
</evidence>
<feature type="chain" id="PRO_5044554693" description="DUF732 domain-containing protein" evidence="2">
    <location>
        <begin position="23"/>
        <end position="217"/>
    </location>
</feature>
<dbReference type="AlphaFoldDB" id="A0A1A6B7N0"/>
<evidence type="ECO:0000313" key="4">
    <source>
        <dbReference type="EMBL" id="OBR98344.1"/>
    </source>
</evidence>
<dbReference type="Pfam" id="PF05305">
    <property type="entry name" value="DUF732"/>
    <property type="match status" value="1"/>
</dbReference>
<accession>A0A1A6B7N0</accession>
<evidence type="ECO:0000256" key="2">
    <source>
        <dbReference type="SAM" id="SignalP"/>
    </source>
</evidence>
<keyword evidence="7" id="KW-1185">Reference proteome</keyword>
<proteinExistence type="predicted"/>
<dbReference type="EMBL" id="LQOY01000022">
    <property type="protein sequence ID" value="ORV95268.1"/>
    <property type="molecule type" value="Genomic_DNA"/>
</dbReference>
<reference evidence="5 7" key="1">
    <citation type="submission" date="2016-01" db="EMBL/GenBank/DDBJ databases">
        <title>The new phylogeny of the genus Mycobacterium.</title>
        <authorList>
            <person name="Tarcisio F."/>
            <person name="Conor M."/>
            <person name="Antonella G."/>
            <person name="Elisabetta G."/>
            <person name="Giulia F.S."/>
            <person name="Sara T."/>
            <person name="Anna F."/>
            <person name="Clotilde B."/>
            <person name="Roberto B."/>
            <person name="Veronica D.S."/>
            <person name="Fabio R."/>
            <person name="Monica P."/>
            <person name="Olivier J."/>
            <person name="Enrico T."/>
            <person name="Nicola S."/>
        </authorList>
    </citation>
    <scope>NUCLEOTIDE SEQUENCE [LARGE SCALE GENOMIC DNA]</scope>
    <source>
        <strain evidence="5 7">DSM 44160</strain>
    </source>
</reference>
<comment type="caution">
    <text evidence="4">The sequence shown here is derived from an EMBL/GenBank/DDBJ whole genome shotgun (WGS) entry which is preliminary data.</text>
</comment>
<dbReference type="Proteomes" id="UP000193928">
    <property type="component" value="Unassembled WGS sequence"/>
</dbReference>
<dbReference type="OrthoDB" id="4752037at2"/>
<evidence type="ECO:0000313" key="7">
    <source>
        <dbReference type="Proteomes" id="UP000193928"/>
    </source>
</evidence>
<name>A0A1A6B7N0_MYCGO</name>
<dbReference type="Proteomes" id="UP000093757">
    <property type="component" value="Unassembled WGS sequence"/>
</dbReference>
<gene>
    <name evidence="4" type="ORF">A9W98_35780</name>
    <name evidence="5" type="ORF">AWC08_15590</name>
</gene>
<feature type="domain" description="DUF732" evidence="3">
    <location>
        <begin position="36"/>
        <end position="116"/>
    </location>
</feature>
<organism evidence="4 6">
    <name type="scientific">Mycobacterium gordonae</name>
    <dbReference type="NCBI Taxonomy" id="1778"/>
    <lineage>
        <taxon>Bacteria</taxon>
        <taxon>Bacillati</taxon>
        <taxon>Actinomycetota</taxon>
        <taxon>Actinomycetes</taxon>
        <taxon>Mycobacteriales</taxon>
        <taxon>Mycobacteriaceae</taxon>
        <taxon>Mycobacterium</taxon>
    </lineage>
</organism>
<feature type="region of interest" description="Disordered" evidence="1">
    <location>
        <begin position="148"/>
        <end position="217"/>
    </location>
</feature>
<feature type="signal peptide" evidence="2">
    <location>
        <begin position="1"/>
        <end position="22"/>
    </location>
</feature>
<dbReference type="InterPro" id="IPR007969">
    <property type="entry name" value="DUF732"/>
</dbReference>
<evidence type="ECO:0000313" key="6">
    <source>
        <dbReference type="Proteomes" id="UP000093757"/>
    </source>
</evidence>
<keyword evidence="2" id="KW-0732">Signal</keyword>
<reference evidence="4 6" key="2">
    <citation type="submission" date="2016-06" db="EMBL/GenBank/DDBJ databases">
        <authorList>
            <person name="Kjaerup R.B."/>
            <person name="Dalgaard T.S."/>
            <person name="Juul-Madsen H.R."/>
        </authorList>
    </citation>
    <scope>NUCLEOTIDE SEQUENCE [LARGE SCALE GENOMIC DNA]</scope>
    <source>
        <strain evidence="4 6">1245752.6</strain>
    </source>
</reference>
<evidence type="ECO:0000256" key="1">
    <source>
        <dbReference type="SAM" id="MobiDB-lite"/>
    </source>
</evidence>
<evidence type="ECO:0000259" key="3">
    <source>
        <dbReference type="Pfam" id="PF05305"/>
    </source>
</evidence>
<feature type="compositionally biased region" description="Pro residues" evidence="1">
    <location>
        <begin position="168"/>
        <end position="187"/>
    </location>
</feature>